<dbReference type="PANTHER" id="PTHR42735:SF4">
    <property type="entry name" value="PYRIDOXAL PHOSPHATE-DEPENDENT DECARBOXYLASE FAMILY PROTEIN"/>
    <property type="match status" value="1"/>
</dbReference>
<dbReference type="GO" id="GO:0030170">
    <property type="term" value="F:pyridoxal phosphate binding"/>
    <property type="evidence" value="ECO:0007669"/>
    <property type="project" value="InterPro"/>
</dbReference>
<name>A0A0D8HHZ0_9ACTN</name>
<keyword evidence="6" id="KW-1185">Reference proteome</keyword>
<evidence type="ECO:0000256" key="2">
    <source>
        <dbReference type="ARBA" id="ARBA00022898"/>
    </source>
</evidence>
<dbReference type="InterPro" id="IPR021115">
    <property type="entry name" value="Pyridoxal-P_BS"/>
</dbReference>
<sequence length="868" mass="96644">MSEISKENFLAYFPGPKGENSQFIKELFGTVLDDYFHWRRNYYPSDPTVISPSEAHDFIDERSDLQERLSEMLGRLRRSFPFYSPRYIAHQQGETTIPALVGSLAGLLYNSNNVTSETGAVTLEYEIDACNRLLGMIGFTPPPDPPRVVTQASLDEYHKMLSFEYAWCHLTSGGTVANIESLWVARAVKYFPLSVRDTAIARALELKVNVIGEDGLVGMRNISEVDPQELLNIEPSESLALISRYLEAIKQKMGSPRGQDGPSDNEIADMAWRFLESDSKYSLANGMARCLVDFPPAIFVSGAAHYSISKALDLLGLGKDCLVPVEMNSTFRLDINDLELKILDATKKGRIPLCVIGIAGTTEEGAIDPVDKIIELRQRMQTKGISFWVHVDAAWGGFFRTLLIKAASERVIDDLNSLVSIASLELLDGEFELLVFEVDEVKPTITDHFVEKVVRLIQALDDLLFGEGDSDVLFLHYSSSALEALAGRELSSVATALDLLLSVVNQLRDGDADSKGTALPPDDLGSCASSEMVSDLSGEIELVLSNFDYERRREAHFHKSVEVAFSDSAIVGAIDAIALADSVTVDPHKMGYVNYPCGAVAFRNDWVRLLVRQKAPYITSVADARILHLPPRHLVETAKPGDRAKVGLIATEAFAPYTLEGSRPSFPATALWLNTELIPLDRLNHGKIVRSSWLAARELFEWLSNLNEALDATGIRRDFEVLTYAREDGKSKPPDTNIIIFGVRAKGDRTLEGMCDLTNRVYKHFSIQAEHGEREYSYSQPFFLSKTTFAQPAYSYPTMRTFIEAAGITDGEASYRRSGVVVLRSTVMNPYLITLAKRRRVEILREFILEFSRVAQMETEKLIQMPLG</sequence>
<evidence type="ECO:0000313" key="5">
    <source>
        <dbReference type="EMBL" id="KJF17469.1"/>
    </source>
</evidence>
<accession>A0A0D8HHZ0</accession>
<dbReference type="InterPro" id="IPR015421">
    <property type="entry name" value="PyrdxlP-dep_Trfase_major"/>
</dbReference>
<evidence type="ECO:0000313" key="6">
    <source>
        <dbReference type="Proteomes" id="UP000032360"/>
    </source>
</evidence>
<dbReference type="GO" id="GO:0019752">
    <property type="term" value="P:carboxylic acid metabolic process"/>
    <property type="evidence" value="ECO:0007669"/>
    <property type="project" value="InterPro"/>
</dbReference>
<comment type="cofactor">
    <cofactor evidence="1">
        <name>pyridoxal 5'-phosphate</name>
        <dbReference type="ChEBI" id="CHEBI:597326"/>
    </cofactor>
</comment>
<dbReference type="RefSeq" id="WP_052605361.1">
    <property type="nucleotide sequence ID" value="NZ_JXYS01000039.1"/>
</dbReference>
<gene>
    <name evidence="5" type="primary">ddc1</name>
    <name evidence="5" type="ORF">AXFE_16640</name>
</gene>
<dbReference type="SUPFAM" id="SSF53383">
    <property type="entry name" value="PLP-dependent transferases"/>
    <property type="match status" value="2"/>
</dbReference>
<feature type="domain" description="L-tyrosine decarboxylase C-terminal" evidence="4">
    <location>
        <begin position="733"/>
        <end position="833"/>
    </location>
</feature>
<dbReference type="Pfam" id="PF21391">
    <property type="entry name" value="tyr_de_CO2_C"/>
    <property type="match status" value="1"/>
</dbReference>
<dbReference type="EC" id="4.1.1.86" evidence="5"/>
<dbReference type="InterPro" id="IPR015424">
    <property type="entry name" value="PyrdxlP-dep_Trfase"/>
</dbReference>
<evidence type="ECO:0000256" key="3">
    <source>
        <dbReference type="ARBA" id="ARBA00023239"/>
    </source>
</evidence>
<dbReference type="InterPro" id="IPR002129">
    <property type="entry name" value="PyrdxlP-dep_de-COase"/>
</dbReference>
<dbReference type="Pfam" id="PF00282">
    <property type="entry name" value="Pyridoxal_deC"/>
    <property type="match status" value="1"/>
</dbReference>
<organism evidence="5 6">
    <name type="scientific">Acidithrix ferrooxidans</name>
    <dbReference type="NCBI Taxonomy" id="1280514"/>
    <lineage>
        <taxon>Bacteria</taxon>
        <taxon>Bacillati</taxon>
        <taxon>Actinomycetota</taxon>
        <taxon>Acidimicrobiia</taxon>
        <taxon>Acidimicrobiales</taxon>
        <taxon>Acidimicrobiaceae</taxon>
        <taxon>Acidithrix</taxon>
    </lineage>
</organism>
<dbReference type="STRING" id="1280514.AXFE_16640"/>
<dbReference type="AlphaFoldDB" id="A0A0D8HHZ0"/>
<dbReference type="PROSITE" id="PS00392">
    <property type="entry name" value="DDC_GAD_HDC_YDC"/>
    <property type="match status" value="1"/>
</dbReference>
<evidence type="ECO:0000259" key="4">
    <source>
        <dbReference type="Pfam" id="PF21391"/>
    </source>
</evidence>
<proteinExistence type="predicted"/>
<dbReference type="Proteomes" id="UP000032360">
    <property type="component" value="Unassembled WGS sequence"/>
</dbReference>
<comment type="caution">
    <text evidence="5">The sequence shown here is derived from an EMBL/GenBank/DDBJ whole genome shotgun (WGS) entry which is preliminary data.</text>
</comment>
<dbReference type="GO" id="GO:0004058">
    <property type="term" value="F:aromatic-L-amino-acid decarboxylase activity"/>
    <property type="evidence" value="ECO:0007669"/>
    <property type="project" value="UniProtKB-ARBA"/>
</dbReference>
<dbReference type="PANTHER" id="PTHR42735">
    <property type="match status" value="1"/>
</dbReference>
<protein>
    <submittedName>
        <fullName evidence="5">L-2,4-diaminobutyrate decarboxylase</fullName>
        <ecNumber evidence="5">4.1.1.86</ecNumber>
    </submittedName>
</protein>
<keyword evidence="2" id="KW-0663">Pyridoxal phosphate</keyword>
<dbReference type="EMBL" id="JXYS01000039">
    <property type="protein sequence ID" value="KJF17469.1"/>
    <property type="molecule type" value="Genomic_DNA"/>
</dbReference>
<keyword evidence="3 5" id="KW-0456">Lyase</keyword>
<evidence type="ECO:0000256" key="1">
    <source>
        <dbReference type="ARBA" id="ARBA00001933"/>
    </source>
</evidence>
<dbReference type="Gene3D" id="3.40.640.10">
    <property type="entry name" value="Type I PLP-dependent aspartate aminotransferase-like (Major domain)"/>
    <property type="match status" value="2"/>
</dbReference>
<dbReference type="InterPro" id="IPR049373">
    <property type="entry name" value="TyrDC_C"/>
</dbReference>
<dbReference type="OrthoDB" id="3335676at2"/>
<dbReference type="GO" id="GO:0033983">
    <property type="term" value="F:diaminobutyrate decarboxylase activity"/>
    <property type="evidence" value="ECO:0007669"/>
    <property type="project" value="UniProtKB-EC"/>
</dbReference>
<dbReference type="InterPro" id="IPR050477">
    <property type="entry name" value="GrpII_AminoAcid_Decarb"/>
</dbReference>
<reference evidence="5 6" key="1">
    <citation type="submission" date="2015-01" db="EMBL/GenBank/DDBJ databases">
        <title>Draft genome of the acidophilic iron oxidizer Acidithrix ferrooxidans strain Py-F3.</title>
        <authorList>
            <person name="Poehlein A."/>
            <person name="Eisen S."/>
            <person name="Schloemann M."/>
            <person name="Johnson B.D."/>
            <person name="Daniel R."/>
            <person name="Muehling M."/>
        </authorList>
    </citation>
    <scope>NUCLEOTIDE SEQUENCE [LARGE SCALE GENOMIC DNA]</scope>
    <source>
        <strain evidence="5 6">Py-F3</strain>
    </source>
</reference>